<proteinExistence type="predicted"/>
<dbReference type="EMBL" id="JH692077">
    <property type="protein sequence ID" value="EIP84386.1"/>
    <property type="molecule type" value="Genomic_DNA"/>
</dbReference>
<evidence type="ECO:0000313" key="3">
    <source>
        <dbReference type="EMBL" id="EIP84386.1"/>
    </source>
</evidence>
<dbReference type="Gene3D" id="2.60.40.1080">
    <property type="match status" value="1"/>
</dbReference>
<name>A0ABN0FWP6_9BURK</name>
<dbReference type="Pfam" id="PF02368">
    <property type="entry name" value="Big_2"/>
    <property type="match status" value="1"/>
</dbReference>
<evidence type="ECO:0000313" key="4">
    <source>
        <dbReference type="Proteomes" id="UP000004682"/>
    </source>
</evidence>
<dbReference type="SUPFAM" id="SSF49373">
    <property type="entry name" value="Invasin/intimin cell-adhesion fragments"/>
    <property type="match status" value="1"/>
</dbReference>
<gene>
    <name evidence="3" type="ORF">A33K_18953</name>
</gene>
<protein>
    <recommendedName>
        <fullName evidence="2">BIG2 domain-containing protein</fullName>
    </recommendedName>
</protein>
<feature type="region of interest" description="Disordered" evidence="1">
    <location>
        <begin position="1"/>
        <end position="30"/>
    </location>
</feature>
<accession>A0ABN0FWP6</accession>
<sequence>MYLDQDSGSRRDAAATLEEPTVEESVGNKLDPTLDQGTVVVPLYAGKAPNDVVTMYWVGKDPASSTNDSFRVTSTNQGRVIRFYVDGQYIAANNRTTVEVYYEAARANGSNDGSIHIMLEVGEQAGEPGLVDPPAVEGVQNGVLNLENVPAGGAPATVAAYEGMAHYDVVFIDINGGEWEDGKQIATQAEIGQPVAFTIPREVLAMFSGREVSMRTTVIPASGGDSIRSNEVKFRILEPVGALPEVIVPLADGDALDPEQVVTPTVEVVVKPYQGIAEGDVITFTWRNTSGTPAPFTDVKTVGAIPQQDYVFEVPRAHVDQNIDKWAILSYTVVRGGAPAKPSGDLTLYIGAPFEAAATLDATGKDYIVAEKPPLVVPDFGSYTREAKFGTEPYTYATDDASIATVDNTGRVVATGNGTATISATDSLGVGRSYPITVKGVKQLFFVSASANFAGAQAACAAAGLRTVTLDEMKSFWRGYFPSTGPVAGYMGWLGYLFWTGTQIGAGTAYAYDLNGASEQGNAIGRNEADFLQVVGIAP</sequence>
<evidence type="ECO:0000256" key="1">
    <source>
        <dbReference type="SAM" id="MobiDB-lite"/>
    </source>
</evidence>
<organism evidence="3 4">
    <name type="scientific">Burkholderia humptydooensis MSMB43</name>
    <dbReference type="NCBI Taxonomy" id="441157"/>
    <lineage>
        <taxon>Bacteria</taxon>
        <taxon>Pseudomonadati</taxon>
        <taxon>Pseudomonadota</taxon>
        <taxon>Betaproteobacteria</taxon>
        <taxon>Burkholderiales</taxon>
        <taxon>Burkholderiaceae</taxon>
        <taxon>Burkholderia</taxon>
        <taxon>pseudomallei group</taxon>
    </lineage>
</organism>
<dbReference type="InterPro" id="IPR003343">
    <property type="entry name" value="Big_2"/>
</dbReference>
<keyword evidence="4" id="KW-1185">Reference proteome</keyword>
<evidence type="ECO:0000259" key="2">
    <source>
        <dbReference type="Pfam" id="PF02368"/>
    </source>
</evidence>
<feature type="domain" description="BIG2" evidence="2">
    <location>
        <begin position="393"/>
        <end position="427"/>
    </location>
</feature>
<dbReference type="InterPro" id="IPR008964">
    <property type="entry name" value="Invasin/intimin_cell_adhesion"/>
</dbReference>
<reference evidence="4" key="1">
    <citation type="journal article" date="2012" name="J. Bacteriol.">
        <title>Revised Genome Sequence of Burkholderia thailandensis MSMB43 with Improved Annotation.</title>
        <authorList>
            <person name="Zhuo Y."/>
            <person name="Liu L."/>
            <person name="Wang Q."/>
            <person name="Liu X."/>
            <person name="Ren B."/>
            <person name="Liu M."/>
            <person name="Ni P."/>
            <person name="Cheng Y.Q."/>
            <person name="Zhang L."/>
        </authorList>
    </citation>
    <scope>NUCLEOTIDE SEQUENCE [LARGE SCALE GENOMIC DNA]</scope>
    <source>
        <strain evidence="4">MSMB43</strain>
    </source>
</reference>
<dbReference type="Proteomes" id="UP000004682">
    <property type="component" value="Unassembled WGS sequence"/>
</dbReference>